<dbReference type="InterPro" id="IPR017972">
    <property type="entry name" value="Cyt_P450_CS"/>
</dbReference>
<evidence type="ECO:0000256" key="6">
    <source>
        <dbReference type="ARBA" id="ARBA00023004"/>
    </source>
</evidence>
<evidence type="ECO:0000313" key="13">
    <source>
        <dbReference type="Proteomes" id="UP000019471"/>
    </source>
</evidence>
<dbReference type="GeneID" id="19192782"/>
<feature type="transmembrane region" description="Helical" evidence="11">
    <location>
        <begin position="38"/>
        <end position="60"/>
    </location>
</feature>
<dbReference type="GO" id="GO:0005506">
    <property type="term" value="F:iron ion binding"/>
    <property type="evidence" value="ECO:0007669"/>
    <property type="project" value="InterPro"/>
</dbReference>
<dbReference type="PANTHER" id="PTHR46206:SF1">
    <property type="entry name" value="P450, PUTATIVE (EUROFUNG)-RELATED"/>
    <property type="match status" value="1"/>
</dbReference>
<dbReference type="PRINTS" id="PR00465">
    <property type="entry name" value="EP450IV"/>
</dbReference>
<organism evidence="12 13">
    <name type="scientific">Cladophialophora psammophila CBS 110553</name>
    <dbReference type="NCBI Taxonomy" id="1182543"/>
    <lineage>
        <taxon>Eukaryota</taxon>
        <taxon>Fungi</taxon>
        <taxon>Dikarya</taxon>
        <taxon>Ascomycota</taxon>
        <taxon>Pezizomycotina</taxon>
        <taxon>Eurotiomycetes</taxon>
        <taxon>Chaetothyriomycetidae</taxon>
        <taxon>Chaetothyriales</taxon>
        <taxon>Herpotrichiellaceae</taxon>
        <taxon>Cladophialophora</taxon>
    </lineage>
</organism>
<evidence type="ECO:0000256" key="5">
    <source>
        <dbReference type="ARBA" id="ARBA00023002"/>
    </source>
</evidence>
<dbReference type="STRING" id="1182543.W9WVQ4"/>
<keyword evidence="11" id="KW-0812">Transmembrane</keyword>
<comment type="cofactor">
    <cofactor evidence="1 8">
        <name>heme</name>
        <dbReference type="ChEBI" id="CHEBI:30413"/>
    </cofactor>
</comment>
<sequence>MSSSSTFSSPSSSSSSSSSSLAAILAKLKSISSSTLSPLTIVVLACVAFILISRLLLLLLRRNSRLGTLPPDLPWVTRNEKAWVLRDLRTRLWCLLNYEEALRRAYGQTHGFTALVAHLTTLSEQFARHNKACILATLDGEVVLLPPSNTPWLIAQPDNVLSVNGAHKHILQTRYTFPTPEIMDPTVHFDVIKSELTRQVFNVTPEVCDELAAAVDQIWGSEADPDFEFYSDAEGWKTVVLFDSLTKIIARISNRVFVGLPLCRDERYLKNAIGFAEDIAFSATILRLLPGIIRSLVAPIVTSPNRKHTREYTEILTPEILRRQRLQQETASDAKSAHKDHETEQSGDTGKNDFLQWLLTRSLTKSYLSPDETDPQIICARLLHVNFASVHTTSFIGTNALLDILAAPLNERVLETLRKEALDTMEQDATSGLTARMWSRTGIAKMHYLDSALRESSRRASIIGVGVNMKVVAPGGVTTPDGTHLPEGCMVATHSWGCHNDENLYDGAGKYKPFRFVELKDKISTGTSDGNGNKADREKEYLDKAHLSFIATSPSYLGFGHGRHACPGRFFAAQELKLLLAYLLSRYEIQMAMEGGIGGNWNGKGIRPECYWAGPNHVPPMGAKVRVRRRKEFR</sequence>
<feature type="region of interest" description="Disordered" evidence="10">
    <location>
        <begin position="327"/>
        <end position="349"/>
    </location>
</feature>
<comment type="similarity">
    <text evidence="2 9">Belongs to the cytochrome P450 family.</text>
</comment>
<dbReference type="InterPro" id="IPR001128">
    <property type="entry name" value="Cyt_P450"/>
</dbReference>
<keyword evidence="5 9" id="KW-0560">Oxidoreductase</keyword>
<feature type="compositionally biased region" description="Basic and acidic residues" evidence="10">
    <location>
        <begin position="335"/>
        <end position="344"/>
    </location>
</feature>
<comment type="caution">
    <text evidence="12">The sequence shown here is derived from an EMBL/GenBank/DDBJ whole genome shotgun (WGS) entry which is preliminary data.</text>
</comment>
<keyword evidence="4 8" id="KW-0479">Metal-binding</keyword>
<keyword evidence="6 8" id="KW-0408">Iron</keyword>
<accession>W9WVQ4</accession>
<gene>
    <name evidence="12" type="ORF">A1O5_08080</name>
</gene>
<evidence type="ECO:0000256" key="8">
    <source>
        <dbReference type="PIRSR" id="PIRSR602403-1"/>
    </source>
</evidence>
<name>W9WVQ4_9EURO</name>
<dbReference type="PROSITE" id="PS00086">
    <property type="entry name" value="CYTOCHROME_P450"/>
    <property type="match status" value="1"/>
</dbReference>
<feature type="binding site" description="axial binding residue" evidence="8">
    <location>
        <position position="566"/>
    </location>
    <ligand>
        <name>heme</name>
        <dbReference type="ChEBI" id="CHEBI:30413"/>
    </ligand>
    <ligandPart>
        <name>Fe</name>
        <dbReference type="ChEBI" id="CHEBI:18248"/>
    </ligandPart>
</feature>
<dbReference type="InterPro" id="IPR036396">
    <property type="entry name" value="Cyt_P450_sf"/>
</dbReference>
<evidence type="ECO:0000256" key="7">
    <source>
        <dbReference type="ARBA" id="ARBA00023033"/>
    </source>
</evidence>
<evidence type="ECO:0000256" key="3">
    <source>
        <dbReference type="ARBA" id="ARBA00022617"/>
    </source>
</evidence>
<dbReference type="Pfam" id="PF00067">
    <property type="entry name" value="p450"/>
    <property type="match status" value="1"/>
</dbReference>
<dbReference type="OrthoDB" id="1844152at2759"/>
<keyword evidence="13" id="KW-1185">Reference proteome</keyword>
<dbReference type="Proteomes" id="UP000019471">
    <property type="component" value="Unassembled WGS sequence"/>
</dbReference>
<dbReference type="PANTHER" id="PTHR46206">
    <property type="entry name" value="CYTOCHROME P450"/>
    <property type="match status" value="1"/>
</dbReference>
<dbReference type="AlphaFoldDB" id="W9WVQ4"/>
<dbReference type="RefSeq" id="XP_007746855.1">
    <property type="nucleotide sequence ID" value="XM_007748665.1"/>
</dbReference>
<dbReference type="CDD" id="cd11041">
    <property type="entry name" value="CYP503A1-like"/>
    <property type="match status" value="1"/>
</dbReference>
<evidence type="ECO:0008006" key="14">
    <source>
        <dbReference type="Google" id="ProtNLM"/>
    </source>
</evidence>
<dbReference type="GO" id="GO:0016705">
    <property type="term" value="F:oxidoreductase activity, acting on paired donors, with incorporation or reduction of molecular oxygen"/>
    <property type="evidence" value="ECO:0007669"/>
    <property type="project" value="InterPro"/>
</dbReference>
<evidence type="ECO:0000256" key="11">
    <source>
        <dbReference type="SAM" id="Phobius"/>
    </source>
</evidence>
<evidence type="ECO:0000256" key="1">
    <source>
        <dbReference type="ARBA" id="ARBA00001971"/>
    </source>
</evidence>
<dbReference type="EMBL" id="AMGX01000012">
    <property type="protein sequence ID" value="EXJ69145.1"/>
    <property type="molecule type" value="Genomic_DNA"/>
</dbReference>
<dbReference type="eggNOG" id="KOG0158">
    <property type="taxonomic scope" value="Eukaryota"/>
</dbReference>
<keyword evidence="11" id="KW-1133">Transmembrane helix</keyword>
<protein>
    <recommendedName>
        <fullName evidence="14">Cytochrome P450</fullName>
    </recommendedName>
</protein>
<keyword evidence="7 9" id="KW-0503">Monooxygenase</keyword>
<evidence type="ECO:0000256" key="9">
    <source>
        <dbReference type="RuleBase" id="RU000461"/>
    </source>
</evidence>
<dbReference type="SUPFAM" id="SSF48264">
    <property type="entry name" value="Cytochrome P450"/>
    <property type="match status" value="1"/>
</dbReference>
<dbReference type="Gene3D" id="1.10.630.10">
    <property type="entry name" value="Cytochrome P450"/>
    <property type="match status" value="1"/>
</dbReference>
<dbReference type="GO" id="GO:0020037">
    <property type="term" value="F:heme binding"/>
    <property type="evidence" value="ECO:0007669"/>
    <property type="project" value="InterPro"/>
</dbReference>
<dbReference type="InterPro" id="IPR002403">
    <property type="entry name" value="Cyt_P450_E_grp-IV"/>
</dbReference>
<reference evidence="12 13" key="1">
    <citation type="submission" date="2013-03" db="EMBL/GenBank/DDBJ databases">
        <title>The Genome Sequence of Cladophialophora psammophila CBS 110553.</title>
        <authorList>
            <consortium name="The Broad Institute Genomics Platform"/>
            <person name="Cuomo C."/>
            <person name="de Hoog S."/>
            <person name="Gorbushina A."/>
            <person name="Walker B."/>
            <person name="Young S.K."/>
            <person name="Zeng Q."/>
            <person name="Gargeya S."/>
            <person name="Fitzgerald M."/>
            <person name="Haas B."/>
            <person name="Abouelleil A."/>
            <person name="Allen A.W."/>
            <person name="Alvarado L."/>
            <person name="Arachchi H.M."/>
            <person name="Berlin A.M."/>
            <person name="Chapman S.B."/>
            <person name="Gainer-Dewar J."/>
            <person name="Goldberg J."/>
            <person name="Griggs A."/>
            <person name="Gujja S."/>
            <person name="Hansen M."/>
            <person name="Howarth C."/>
            <person name="Imamovic A."/>
            <person name="Ireland A."/>
            <person name="Larimer J."/>
            <person name="McCowan C."/>
            <person name="Murphy C."/>
            <person name="Pearson M."/>
            <person name="Poon T.W."/>
            <person name="Priest M."/>
            <person name="Roberts A."/>
            <person name="Saif S."/>
            <person name="Shea T."/>
            <person name="Sisk P."/>
            <person name="Sykes S."/>
            <person name="Wortman J."/>
            <person name="Nusbaum C."/>
            <person name="Birren B."/>
        </authorList>
    </citation>
    <scope>NUCLEOTIDE SEQUENCE [LARGE SCALE GENOMIC DNA]</scope>
    <source>
        <strain evidence="12 13">CBS 110553</strain>
    </source>
</reference>
<dbReference type="HOGENOM" id="CLU_022195_9_0_1"/>
<keyword evidence="11" id="KW-0472">Membrane</keyword>
<evidence type="ECO:0000256" key="4">
    <source>
        <dbReference type="ARBA" id="ARBA00022723"/>
    </source>
</evidence>
<keyword evidence="3 8" id="KW-0349">Heme</keyword>
<dbReference type="GO" id="GO:0004497">
    <property type="term" value="F:monooxygenase activity"/>
    <property type="evidence" value="ECO:0007669"/>
    <property type="project" value="UniProtKB-KW"/>
</dbReference>
<evidence type="ECO:0000256" key="2">
    <source>
        <dbReference type="ARBA" id="ARBA00010617"/>
    </source>
</evidence>
<evidence type="ECO:0000256" key="10">
    <source>
        <dbReference type="SAM" id="MobiDB-lite"/>
    </source>
</evidence>
<proteinExistence type="inferred from homology"/>
<evidence type="ECO:0000313" key="12">
    <source>
        <dbReference type="EMBL" id="EXJ69145.1"/>
    </source>
</evidence>